<gene>
    <name evidence="2" type="ORF">DICVIV_05021</name>
</gene>
<dbReference type="PANTHER" id="PTHR12289">
    <property type="entry name" value="METAXIN RELATED"/>
    <property type="match status" value="1"/>
</dbReference>
<evidence type="ECO:0000259" key="1">
    <source>
        <dbReference type="Pfam" id="PF17171"/>
    </source>
</evidence>
<evidence type="ECO:0000313" key="3">
    <source>
        <dbReference type="Proteomes" id="UP000053766"/>
    </source>
</evidence>
<dbReference type="Proteomes" id="UP000053766">
    <property type="component" value="Unassembled WGS sequence"/>
</dbReference>
<dbReference type="InterPro" id="IPR033468">
    <property type="entry name" value="Metaxin_GST"/>
</dbReference>
<dbReference type="PANTHER" id="PTHR12289:SF32">
    <property type="entry name" value="GST_C_6 DOMAIN-CONTAINING PROTEIN"/>
    <property type="match status" value="1"/>
</dbReference>
<keyword evidence="3" id="KW-1185">Reference proteome</keyword>
<dbReference type="AlphaFoldDB" id="A0A0D8Y2N5"/>
<reference evidence="3" key="2">
    <citation type="journal article" date="2016" name="Sci. Rep.">
        <title>Dictyocaulus viviparus genome, variome and transcriptome elucidate lungworm biology and support future intervention.</title>
        <authorList>
            <person name="McNulty S.N."/>
            <person name="Strube C."/>
            <person name="Rosa B.A."/>
            <person name="Martin J.C."/>
            <person name="Tyagi R."/>
            <person name="Choi Y.J."/>
            <person name="Wang Q."/>
            <person name="Hallsworth Pepin K."/>
            <person name="Zhang X."/>
            <person name="Ozersky P."/>
            <person name="Wilson R.K."/>
            <person name="Sternberg P.W."/>
            <person name="Gasser R.B."/>
            <person name="Mitreva M."/>
        </authorList>
    </citation>
    <scope>NUCLEOTIDE SEQUENCE [LARGE SCALE GENOMIC DNA]</scope>
    <source>
        <strain evidence="3">HannoverDv2000</strain>
    </source>
</reference>
<dbReference type="CDD" id="cd03193">
    <property type="entry name" value="GST_C_Metaxin"/>
    <property type="match status" value="1"/>
</dbReference>
<dbReference type="InterPro" id="IPR050931">
    <property type="entry name" value="Mito_Protein_Transport_Metaxin"/>
</dbReference>
<dbReference type="EMBL" id="KN716254">
    <property type="protein sequence ID" value="KJH48831.1"/>
    <property type="molecule type" value="Genomic_DNA"/>
</dbReference>
<dbReference type="SUPFAM" id="SSF47616">
    <property type="entry name" value="GST C-terminal domain-like"/>
    <property type="match status" value="1"/>
</dbReference>
<dbReference type="GO" id="GO:0005737">
    <property type="term" value="C:cytoplasm"/>
    <property type="evidence" value="ECO:0007669"/>
    <property type="project" value="TreeGrafter"/>
</dbReference>
<feature type="domain" description="Metaxin glutathione S-transferase" evidence="1">
    <location>
        <begin position="66"/>
        <end position="128"/>
    </location>
</feature>
<dbReference type="OrthoDB" id="5835136at2759"/>
<organism evidence="2 3">
    <name type="scientific">Dictyocaulus viviparus</name>
    <name type="common">Bovine lungworm</name>
    <dbReference type="NCBI Taxonomy" id="29172"/>
    <lineage>
        <taxon>Eukaryota</taxon>
        <taxon>Metazoa</taxon>
        <taxon>Ecdysozoa</taxon>
        <taxon>Nematoda</taxon>
        <taxon>Chromadorea</taxon>
        <taxon>Rhabditida</taxon>
        <taxon>Rhabditina</taxon>
        <taxon>Rhabditomorpha</taxon>
        <taxon>Strongyloidea</taxon>
        <taxon>Metastrongylidae</taxon>
        <taxon>Dictyocaulus</taxon>
    </lineage>
</organism>
<protein>
    <recommendedName>
        <fullName evidence="1">Metaxin glutathione S-transferase domain-containing protein</fullName>
    </recommendedName>
</protein>
<dbReference type="Pfam" id="PF17171">
    <property type="entry name" value="GST_C_6"/>
    <property type="match status" value="1"/>
</dbReference>
<proteinExistence type="predicted"/>
<reference evidence="2 3" key="1">
    <citation type="submission" date="2013-11" db="EMBL/GenBank/DDBJ databases">
        <title>Draft genome of the bovine lungworm Dictyocaulus viviparus.</title>
        <authorList>
            <person name="Mitreva M."/>
        </authorList>
    </citation>
    <scope>NUCLEOTIDE SEQUENCE [LARGE SCALE GENOMIC DNA]</scope>
    <source>
        <strain evidence="2 3">HannoverDv2000</strain>
    </source>
</reference>
<dbReference type="Gene3D" id="1.20.1050.10">
    <property type="match status" value="1"/>
</dbReference>
<evidence type="ECO:0000313" key="2">
    <source>
        <dbReference type="EMBL" id="KJH48831.1"/>
    </source>
</evidence>
<dbReference type="InterPro" id="IPR036282">
    <property type="entry name" value="Glutathione-S-Trfase_C_sf"/>
</dbReference>
<name>A0A0D8Y2N5_DICVI</name>
<accession>A0A0D8Y2N5</accession>
<sequence>MHRIYTEYETVCIVCRGCALFVREGEIPSRWYNVLGISPYHNDVIRKRVDGVLGNISRDESKELLRRDIQAIDDVLQDKKFLFGGQITVADCAVFAQLATTFFLPYRQIITDYLGDEFPRVGNYVQRIRSHYYPEWRGEYFII</sequence>